<dbReference type="EMBL" id="QOIP01000006">
    <property type="protein sequence ID" value="RLU21733.1"/>
    <property type="molecule type" value="Genomic_DNA"/>
</dbReference>
<comment type="subunit">
    <text evidence="7">Binds to RNA polymerase II (RNAPII).</text>
</comment>
<reference evidence="9 11" key="2">
    <citation type="journal article" date="2018" name="Genome Res.">
        <title>The genomic architecture and molecular evolution of ant odorant receptors.</title>
        <authorList>
            <person name="McKenzie S.K."/>
            <person name="Kronauer D.J.C."/>
        </authorList>
    </citation>
    <scope>NUCLEOTIDE SEQUENCE [LARGE SCALE GENOMIC DNA]</scope>
    <source>
        <strain evidence="9">Clonal line C1</strain>
    </source>
</reference>
<comment type="similarity">
    <text evidence="2 7">Belongs to the GPN-loop GTPase family.</text>
</comment>
<dbReference type="GO" id="GO:0005525">
    <property type="term" value="F:GTP binding"/>
    <property type="evidence" value="ECO:0007669"/>
    <property type="project" value="UniProtKB-KW"/>
</dbReference>
<evidence type="ECO:0000256" key="5">
    <source>
        <dbReference type="ARBA" id="ARBA00022801"/>
    </source>
</evidence>
<dbReference type="STRING" id="2015173.A0A026W0N9"/>
<dbReference type="EMBL" id="KK107503">
    <property type="protein sequence ID" value="EZA49630.1"/>
    <property type="molecule type" value="Genomic_DNA"/>
</dbReference>
<dbReference type="Pfam" id="PF03029">
    <property type="entry name" value="ATP_bind_1"/>
    <property type="match status" value="1"/>
</dbReference>
<accession>A0A026W0N9</accession>
<evidence type="ECO:0000256" key="1">
    <source>
        <dbReference type="ARBA" id="ARBA00002411"/>
    </source>
</evidence>
<dbReference type="CDD" id="cd17872">
    <property type="entry name" value="GPN3"/>
    <property type="match status" value="1"/>
</dbReference>
<name>A0A026W0N9_OOCBI</name>
<keyword evidence="4 7" id="KW-0547">Nucleotide-binding</keyword>
<comment type="function">
    <text evidence="1">Small GTPase required for proper localization of RNA polymerase II (RNAPII). May act at an RNAP assembly step prior to nuclear import.</text>
</comment>
<dbReference type="InterPro" id="IPR030228">
    <property type="entry name" value="Gpn3"/>
</dbReference>
<dbReference type="GO" id="GO:0003924">
    <property type="term" value="F:GTPase activity"/>
    <property type="evidence" value="ECO:0007669"/>
    <property type="project" value="TreeGrafter"/>
</dbReference>
<evidence type="ECO:0000256" key="3">
    <source>
        <dbReference type="ARBA" id="ARBA00014587"/>
    </source>
</evidence>
<proteinExistence type="inferred from homology"/>
<dbReference type="InterPro" id="IPR004130">
    <property type="entry name" value="Gpn"/>
</dbReference>
<keyword evidence="10" id="KW-1185">Reference proteome</keyword>
<evidence type="ECO:0000256" key="4">
    <source>
        <dbReference type="ARBA" id="ARBA00022741"/>
    </source>
</evidence>
<dbReference type="Proteomes" id="UP000053097">
    <property type="component" value="Unassembled WGS sequence"/>
</dbReference>
<reference evidence="8 10" key="1">
    <citation type="journal article" date="2014" name="Curr. Biol.">
        <title>The genome of the clonal raider ant Cerapachys biroi.</title>
        <authorList>
            <person name="Oxley P.R."/>
            <person name="Ji L."/>
            <person name="Fetter-Pruneda I."/>
            <person name="McKenzie S.K."/>
            <person name="Li C."/>
            <person name="Hu H."/>
            <person name="Zhang G."/>
            <person name="Kronauer D.J."/>
        </authorList>
    </citation>
    <scope>NUCLEOTIDE SEQUENCE [LARGE SCALE GENOMIC DNA]</scope>
</reference>
<dbReference type="Proteomes" id="UP000279307">
    <property type="component" value="Chromosome 6"/>
</dbReference>
<dbReference type="PANTHER" id="PTHR21231">
    <property type="entry name" value="XPA-BINDING PROTEIN 1-RELATED"/>
    <property type="match status" value="1"/>
</dbReference>
<comment type="function">
    <text evidence="7">Small GTPase required for proper nuclear import of RNA polymerase II and III (RNAPII and RNAPIII). May act at an RNAP assembly step prior to nuclear import.</text>
</comment>
<organism evidence="8 10">
    <name type="scientific">Ooceraea biroi</name>
    <name type="common">Clonal raider ant</name>
    <name type="synonym">Cerapachys biroi</name>
    <dbReference type="NCBI Taxonomy" id="2015173"/>
    <lineage>
        <taxon>Eukaryota</taxon>
        <taxon>Metazoa</taxon>
        <taxon>Ecdysozoa</taxon>
        <taxon>Arthropoda</taxon>
        <taxon>Hexapoda</taxon>
        <taxon>Insecta</taxon>
        <taxon>Pterygota</taxon>
        <taxon>Neoptera</taxon>
        <taxon>Endopterygota</taxon>
        <taxon>Hymenoptera</taxon>
        <taxon>Apocrita</taxon>
        <taxon>Aculeata</taxon>
        <taxon>Formicoidea</taxon>
        <taxon>Formicidae</taxon>
        <taxon>Dorylinae</taxon>
        <taxon>Ooceraea</taxon>
    </lineage>
</organism>
<evidence type="ECO:0000313" key="11">
    <source>
        <dbReference type="Proteomes" id="UP000279307"/>
    </source>
</evidence>
<gene>
    <name evidence="9" type="ORF">DMN91_006109</name>
    <name evidence="8" type="ORF">X777_12175</name>
</gene>
<reference evidence="9" key="3">
    <citation type="submission" date="2018-07" db="EMBL/GenBank/DDBJ databases">
        <authorList>
            <person name="Mckenzie S.K."/>
            <person name="Kronauer D.J.C."/>
        </authorList>
    </citation>
    <scope>NUCLEOTIDE SEQUENCE</scope>
    <source>
        <strain evidence="9">Clonal line C1</strain>
    </source>
</reference>
<sequence length="273" mass="31431">MRYAQLVMGPAGSGKSTYCSVMQQHFADARRTVEIVNLDPAAEHFDYEPSVDIRELIQLDDVMEDEDLNFGPNGGLIFCMEYLIENISWLQEKLNDRSECYMIFDCPGQLELYTHLTIMRDFIKVLQNLDFRICGVFLLDVQFMVDAPKFLSGSLAALSVMVNLAIPHVNVLNKTDLLSKRAQKKLESFTEPDVNNLLSDAEWDKWDKKYLRLTETIGKLVTDYSLVRFLPLNIKDEESVADVRLYIDVIMNYGEDEDVKQRDFEEPSNDAEN</sequence>
<dbReference type="OrthoDB" id="5839at2759"/>
<evidence type="ECO:0000256" key="2">
    <source>
        <dbReference type="ARBA" id="ARBA00005290"/>
    </source>
</evidence>
<evidence type="ECO:0000313" key="10">
    <source>
        <dbReference type="Proteomes" id="UP000053097"/>
    </source>
</evidence>
<dbReference type="Gene3D" id="3.40.50.300">
    <property type="entry name" value="P-loop containing nucleotide triphosphate hydrolases"/>
    <property type="match status" value="1"/>
</dbReference>
<dbReference type="OMA" id="LYTHMTV"/>
<dbReference type="AlphaFoldDB" id="A0A026W0N9"/>
<evidence type="ECO:0000313" key="9">
    <source>
        <dbReference type="EMBL" id="RLU21733.1"/>
    </source>
</evidence>
<dbReference type="FunFam" id="3.40.50.300:FF:000616">
    <property type="entry name" value="GPN-loop GTPase 3"/>
    <property type="match status" value="1"/>
</dbReference>
<evidence type="ECO:0000256" key="6">
    <source>
        <dbReference type="ARBA" id="ARBA00023134"/>
    </source>
</evidence>
<keyword evidence="5 7" id="KW-0378">Hydrolase</keyword>
<dbReference type="PANTHER" id="PTHR21231:SF7">
    <property type="entry name" value="GPN-LOOP GTPASE 3"/>
    <property type="match status" value="1"/>
</dbReference>
<dbReference type="InterPro" id="IPR027417">
    <property type="entry name" value="P-loop_NTPase"/>
</dbReference>
<evidence type="ECO:0000256" key="7">
    <source>
        <dbReference type="RuleBase" id="RU365059"/>
    </source>
</evidence>
<evidence type="ECO:0000313" key="8">
    <source>
        <dbReference type="EMBL" id="EZA49630.1"/>
    </source>
</evidence>
<dbReference type="SUPFAM" id="SSF52540">
    <property type="entry name" value="P-loop containing nucleoside triphosphate hydrolases"/>
    <property type="match status" value="1"/>
</dbReference>
<keyword evidence="6 7" id="KW-0342">GTP-binding</keyword>
<protein>
    <recommendedName>
        <fullName evidence="3 7">GPN-loop GTPase 3</fullName>
    </recommendedName>
</protein>